<dbReference type="EMBL" id="KU749311">
    <property type="protein sequence ID" value="AOP31716.1"/>
    <property type="molecule type" value="Genomic_DNA"/>
</dbReference>
<accession>A0A1C9KC69</accession>
<evidence type="ECO:0000313" key="1">
    <source>
        <dbReference type="EMBL" id="AOP31716.1"/>
    </source>
</evidence>
<name>A0A1C9KC69_9POXV</name>
<dbReference type="RefSeq" id="YP_009281774.1">
    <property type="nucleotide sequence ID" value="NC_031033.1"/>
</dbReference>
<dbReference type="GeneID" id="29063973"/>
<dbReference type="KEGG" id="vg:29063973"/>
<reference evidence="1 2" key="1">
    <citation type="journal article" date="2016" name="Virus Genes">
        <title>The genomes of three North American orthopoxviruses.</title>
        <authorList>
            <person name="Smithson C."/>
            <person name="Tang N."/>
            <person name="Sammons S."/>
            <person name="Frace M."/>
            <person name="Batra D."/>
            <person name="Li Y."/>
            <person name="Emerson G.L."/>
            <person name="Carroll D.S."/>
            <person name="Upton C."/>
        </authorList>
    </citation>
    <scope>NUCLEOTIDE SEQUENCE [LARGE SCALE GENOMIC DNA]</scope>
    <source>
        <strain evidence="1 2">CA</strain>
    </source>
</reference>
<evidence type="ECO:0000313" key="2">
    <source>
        <dbReference type="Proteomes" id="UP000203649"/>
    </source>
</evidence>
<proteinExistence type="predicted"/>
<dbReference type="Proteomes" id="UP000203649">
    <property type="component" value="Segment"/>
</dbReference>
<dbReference type="Pfam" id="PF06227">
    <property type="entry name" value="Poxv_Bcl-2-like"/>
    <property type="match status" value="1"/>
</dbReference>
<sequence>MANKNRLVSYLKNLTDDEFKCIIYRSSDFIYLSDSDHDTITKEKLVKEIIEEYPDDCNKILAIIFLVLDKDIDIDIETKLKPKPAVRFSILDKMTEDIKITDLIRHYFRYIEQDIPLSPLFRQIDSYRKRAIDKYSKELEMATGYFNTYGHLMFYNLPIQHNRFFCRNSIGFLAALSSTIGHTKAFHKFVESVSIDDRRRFKKELLSK</sequence>
<gene>
    <name evidence="1" type="ORF">VPXV-CA-026</name>
</gene>
<dbReference type="InterPro" id="IPR022819">
    <property type="entry name" value="Poxvirus_Bcl-2-like"/>
</dbReference>
<organism evidence="1 2">
    <name type="scientific">Volepox virus</name>
    <dbReference type="NCBI Taxonomy" id="28874"/>
    <lineage>
        <taxon>Viruses</taxon>
        <taxon>Varidnaviria</taxon>
        <taxon>Bamfordvirae</taxon>
        <taxon>Nucleocytoviricota</taxon>
        <taxon>Pokkesviricetes</taxon>
        <taxon>Chitovirales</taxon>
        <taxon>Poxviridae</taxon>
        <taxon>Chordopoxvirinae</taxon>
        <taxon>Orthopoxvirus</taxon>
        <taxon>Orthopoxvirus volepox</taxon>
    </lineage>
</organism>
<keyword evidence="2" id="KW-1185">Reference proteome</keyword>
<protein>
    <submittedName>
        <fullName evidence="1">Putative tlr signaling inhibitor</fullName>
    </submittedName>
</protein>